<protein>
    <submittedName>
        <fullName evidence="1">Rho GTPaseactivating protein 17like</fullName>
    </submittedName>
</protein>
<dbReference type="Proteomes" id="UP000595437">
    <property type="component" value="Chromosome 1"/>
</dbReference>
<sequence>MKKSIEKLKVRIDQNLNRAERTELLNEDLVRIEEKVIGLNNPIPSFFSCCFHGGVTQEDFNPSSISHIHSTIFIKETPEIPETRPSNP</sequence>
<dbReference type="AlphaFoldDB" id="A0A7T8KH19"/>
<dbReference type="EMBL" id="CP045890">
    <property type="protein sequence ID" value="QQP55794.1"/>
    <property type="molecule type" value="Genomic_DNA"/>
</dbReference>
<organism evidence="1 2">
    <name type="scientific">Caligus rogercresseyi</name>
    <name type="common">Sea louse</name>
    <dbReference type="NCBI Taxonomy" id="217165"/>
    <lineage>
        <taxon>Eukaryota</taxon>
        <taxon>Metazoa</taxon>
        <taxon>Ecdysozoa</taxon>
        <taxon>Arthropoda</taxon>
        <taxon>Crustacea</taxon>
        <taxon>Multicrustacea</taxon>
        <taxon>Hexanauplia</taxon>
        <taxon>Copepoda</taxon>
        <taxon>Siphonostomatoida</taxon>
        <taxon>Caligidae</taxon>
        <taxon>Caligus</taxon>
    </lineage>
</organism>
<name>A0A7T8KH19_CALRO</name>
<reference evidence="2" key="1">
    <citation type="submission" date="2021-01" db="EMBL/GenBank/DDBJ databases">
        <title>Caligus Genome Assembly.</title>
        <authorList>
            <person name="Gallardo-Escarate C."/>
        </authorList>
    </citation>
    <scope>NUCLEOTIDE SEQUENCE [LARGE SCALE GENOMIC DNA]</scope>
</reference>
<accession>A0A7T8KH19</accession>
<proteinExistence type="predicted"/>
<evidence type="ECO:0000313" key="1">
    <source>
        <dbReference type="EMBL" id="QQP55794.1"/>
    </source>
</evidence>
<gene>
    <name evidence="1" type="ORF">FKW44_000242</name>
</gene>
<keyword evidence="2" id="KW-1185">Reference proteome</keyword>
<evidence type="ECO:0000313" key="2">
    <source>
        <dbReference type="Proteomes" id="UP000595437"/>
    </source>
</evidence>